<dbReference type="AlphaFoldDB" id="A0AAW2YD45"/>
<organism evidence="1">
    <name type="scientific">Sesamum latifolium</name>
    <dbReference type="NCBI Taxonomy" id="2727402"/>
    <lineage>
        <taxon>Eukaryota</taxon>
        <taxon>Viridiplantae</taxon>
        <taxon>Streptophyta</taxon>
        <taxon>Embryophyta</taxon>
        <taxon>Tracheophyta</taxon>
        <taxon>Spermatophyta</taxon>
        <taxon>Magnoliopsida</taxon>
        <taxon>eudicotyledons</taxon>
        <taxon>Gunneridae</taxon>
        <taxon>Pentapetalae</taxon>
        <taxon>asterids</taxon>
        <taxon>lamiids</taxon>
        <taxon>Lamiales</taxon>
        <taxon>Pedaliaceae</taxon>
        <taxon>Sesamum</taxon>
    </lineage>
</organism>
<proteinExistence type="predicted"/>
<gene>
    <name evidence="1" type="ORF">Slati_0248900</name>
</gene>
<reference evidence="1" key="2">
    <citation type="journal article" date="2024" name="Plant">
        <title>Genomic evolution and insights into agronomic trait innovations of Sesamum species.</title>
        <authorList>
            <person name="Miao H."/>
            <person name="Wang L."/>
            <person name="Qu L."/>
            <person name="Liu H."/>
            <person name="Sun Y."/>
            <person name="Le M."/>
            <person name="Wang Q."/>
            <person name="Wei S."/>
            <person name="Zheng Y."/>
            <person name="Lin W."/>
            <person name="Duan Y."/>
            <person name="Cao H."/>
            <person name="Xiong S."/>
            <person name="Wang X."/>
            <person name="Wei L."/>
            <person name="Li C."/>
            <person name="Ma Q."/>
            <person name="Ju M."/>
            <person name="Zhao R."/>
            <person name="Li G."/>
            <person name="Mu C."/>
            <person name="Tian Q."/>
            <person name="Mei H."/>
            <person name="Zhang T."/>
            <person name="Gao T."/>
            <person name="Zhang H."/>
        </authorList>
    </citation>
    <scope>NUCLEOTIDE SEQUENCE</scope>
    <source>
        <strain evidence="1">KEN1</strain>
    </source>
</reference>
<reference evidence="1" key="1">
    <citation type="submission" date="2020-06" db="EMBL/GenBank/DDBJ databases">
        <authorList>
            <person name="Li T."/>
            <person name="Hu X."/>
            <person name="Zhang T."/>
            <person name="Song X."/>
            <person name="Zhang H."/>
            <person name="Dai N."/>
            <person name="Sheng W."/>
            <person name="Hou X."/>
            <person name="Wei L."/>
        </authorList>
    </citation>
    <scope>NUCLEOTIDE SEQUENCE</scope>
    <source>
        <strain evidence="1">KEN1</strain>
        <tissue evidence="1">Leaf</tissue>
    </source>
</reference>
<accession>A0AAW2YD45</accession>
<evidence type="ECO:0000313" key="1">
    <source>
        <dbReference type="EMBL" id="KAL0463613.1"/>
    </source>
</evidence>
<comment type="caution">
    <text evidence="1">The sequence shown here is derived from an EMBL/GenBank/DDBJ whole genome shotgun (WGS) entry which is preliminary data.</text>
</comment>
<dbReference type="EMBL" id="JACGWN010000001">
    <property type="protein sequence ID" value="KAL0463613.1"/>
    <property type="molecule type" value="Genomic_DNA"/>
</dbReference>
<protein>
    <submittedName>
        <fullName evidence="1">Uncharacterized protein</fullName>
    </submittedName>
</protein>
<sequence>MFGLAFAQTVLCPNDQYDRTYSCWPVIITPYNLPPGICLSYEYMFLTMVIPGPPLIKELLQLWHVGVRTYDHAMKNKFIMRVALMWTVNGLPGYGWRLDGVPPG</sequence>
<name>A0AAW2YD45_9LAMI</name>
<dbReference type="InterPro" id="IPR004242">
    <property type="entry name" value="Transposase_21"/>
</dbReference>
<dbReference type="Pfam" id="PF02992">
    <property type="entry name" value="Transposase_21"/>
    <property type="match status" value="1"/>
</dbReference>